<organism evidence="1 2">
    <name type="scientific">Thalassotalea piscium</name>
    <dbReference type="NCBI Taxonomy" id="1230533"/>
    <lineage>
        <taxon>Bacteria</taxon>
        <taxon>Pseudomonadati</taxon>
        <taxon>Pseudomonadota</taxon>
        <taxon>Gammaproteobacteria</taxon>
        <taxon>Alteromonadales</taxon>
        <taxon>Colwelliaceae</taxon>
        <taxon>Thalassotalea</taxon>
    </lineage>
</organism>
<comment type="caution">
    <text evidence="1">The sequence shown here is derived from an EMBL/GenBank/DDBJ whole genome shotgun (WGS) entry which is preliminary data.</text>
</comment>
<dbReference type="RefSeq" id="WP_246455008.1">
    <property type="nucleotide sequence ID" value="NZ_AP027362.1"/>
</dbReference>
<proteinExistence type="predicted"/>
<dbReference type="Proteomes" id="UP000537141">
    <property type="component" value="Unassembled WGS sequence"/>
</dbReference>
<dbReference type="EMBL" id="JACHHU010000030">
    <property type="protein sequence ID" value="MBB6544450.1"/>
    <property type="molecule type" value="Genomic_DNA"/>
</dbReference>
<reference evidence="1 2" key="1">
    <citation type="submission" date="2020-08" db="EMBL/GenBank/DDBJ databases">
        <title>Genomic Encyclopedia of Type Strains, Phase IV (KMG-IV): sequencing the most valuable type-strain genomes for metagenomic binning, comparative biology and taxonomic classification.</title>
        <authorList>
            <person name="Goeker M."/>
        </authorList>
    </citation>
    <scope>NUCLEOTIDE SEQUENCE [LARGE SCALE GENOMIC DNA]</scope>
    <source>
        <strain evidence="1 2">DSM 26287</strain>
    </source>
</reference>
<evidence type="ECO:0000313" key="2">
    <source>
        <dbReference type="Proteomes" id="UP000537141"/>
    </source>
</evidence>
<sequence length="107" mass="12687">MKESINKAEILACLKKQGLIPFTEVEVISDKLNALHQRVRSKTVVEYNGNSYERRYSPLKLSKSGKNVHKWAKFWLLLLPNGKVDREWEQQVREIWPTYFLIRTIEL</sequence>
<gene>
    <name evidence="1" type="ORF">HNQ55_002983</name>
</gene>
<evidence type="ECO:0000313" key="1">
    <source>
        <dbReference type="EMBL" id="MBB6544450.1"/>
    </source>
</evidence>
<dbReference type="AlphaFoldDB" id="A0A7X0NJA2"/>
<accession>A0A7X0NJA2</accession>
<protein>
    <submittedName>
        <fullName evidence="1">Uncharacterized protein</fullName>
    </submittedName>
</protein>
<keyword evidence="2" id="KW-1185">Reference proteome</keyword>
<name>A0A7X0NJA2_9GAMM</name>